<dbReference type="EMBL" id="MPJW01000141">
    <property type="protein sequence ID" value="OLU39139.1"/>
    <property type="molecule type" value="Genomic_DNA"/>
</dbReference>
<dbReference type="AlphaFoldDB" id="A0A1U7NFJ0"/>
<accession>A0A1U7NFJ0</accession>
<name>A0A1U7NFJ0_9FIRM</name>
<comment type="caution">
    <text evidence="1">The sequence shown here is derived from an EMBL/GenBank/DDBJ whole genome shotgun (WGS) entry which is preliminary data.</text>
</comment>
<organism evidence="1 2">
    <name type="scientific">Ileibacterium valens</name>
    <dbReference type="NCBI Taxonomy" id="1862668"/>
    <lineage>
        <taxon>Bacteria</taxon>
        <taxon>Bacillati</taxon>
        <taxon>Bacillota</taxon>
        <taxon>Erysipelotrichia</taxon>
        <taxon>Erysipelotrichales</taxon>
        <taxon>Erysipelotrichaceae</taxon>
        <taxon>Ileibacterium</taxon>
    </lineage>
</organism>
<proteinExistence type="predicted"/>
<evidence type="ECO:0000313" key="1">
    <source>
        <dbReference type="EMBL" id="OLU39139.1"/>
    </source>
</evidence>
<gene>
    <name evidence="1" type="ORF">BO222_07190</name>
</gene>
<dbReference type="Proteomes" id="UP000186341">
    <property type="component" value="Unassembled WGS sequence"/>
</dbReference>
<protein>
    <submittedName>
        <fullName evidence="1">Uncharacterized protein</fullName>
    </submittedName>
</protein>
<reference evidence="1 2" key="1">
    <citation type="submission" date="2016-11" db="EMBL/GenBank/DDBJ databases">
        <title>Description of two novel members of the family Erysipelotrichaceae: Ileibacterium lipovorans gen. nov., sp. nov. and Dubosiella newyorkensis, gen. nov., sp. nov.</title>
        <authorList>
            <person name="Cox L.M."/>
            <person name="Sohn J."/>
            <person name="Tyrrell K.L."/>
            <person name="Citron D.M."/>
            <person name="Lawson P.A."/>
            <person name="Patel N.B."/>
            <person name="Iizumi T."/>
            <person name="Perez-Perez G.I."/>
            <person name="Goldstein E.J."/>
            <person name="Blaser M.J."/>
        </authorList>
    </citation>
    <scope>NUCLEOTIDE SEQUENCE [LARGE SCALE GENOMIC DNA]</scope>
    <source>
        <strain evidence="1 2">NYU-BL-A3</strain>
    </source>
</reference>
<evidence type="ECO:0000313" key="2">
    <source>
        <dbReference type="Proteomes" id="UP000186341"/>
    </source>
</evidence>
<keyword evidence="2" id="KW-1185">Reference proteome</keyword>
<sequence>MSFFLSNPSFETNQSCQSINSQVRRGKKRIQHIGIQFLEIGKAGIQIGFMKNSLQITEEFLSSKPIPKRLKFTKNARYAFICLKTVLFQKIDFSTAILYNFIALKFGRTEEK</sequence>